<dbReference type="InterPro" id="IPR029045">
    <property type="entry name" value="ClpP/crotonase-like_dom_sf"/>
</dbReference>
<organism evidence="7 8">
    <name type="scientific">Williamsia herbipolensis</name>
    <dbReference type="NCBI Taxonomy" id="1603258"/>
    <lineage>
        <taxon>Bacteria</taxon>
        <taxon>Bacillati</taxon>
        <taxon>Actinomycetota</taxon>
        <taxon>Actinomycetes</taxon>
        <taxon>Mycobacteriales</taxon>
        <taxon>Nocardiaceae</taxon>
        <taxon>Williamsia</taxon>
    </lineage>
</organism>
<evidence type="ECO:0000313" key="8">
    <source>
        <dbReference type="Proteomes" id="UP001432128"/>
    </source>
</evidence>
<comment type="catalytic activity">
    <reaction evidence="4">
        <text>a (3S)-3-hydroxyacyl-CoA = a (2E)-enoyl-CoA + H2O</text>
        <dbReference type="Rhea" id="RHEA:16105"/>
        <dbReference type="ChEBI" id="CHEBI:15377"/>
        <dbReference type="ChEBI" id="CHEBI:57318"/>
        <dbReference type="ChEBI" id="CHEBI:58856"/>
        <dbReference type="EC" id="4.2.1.17"/>
    </reaction>
</comment>
<protein>
    <submittedName>
        <fullName evidence="7">Crotonase/enoyl-CoA hydratase family protein</fullName>
    </submittedName>
</protein>
<dbReference type="InterPro" id="IPR018376">
    <property type="entry name" value="Enoyl-CoA_hyd/isom_CS"/>
</dbReference>
<evidence type="ECO:0000256" key="4">
    <source>
        <dbReference type="ARBA" id="ARBA00023709"/>
    </source>
</evidence>
<sequence length="262" mass="27268">MAELVQVRHDGPVTVIAIDRPEVRNAVDRPTAEALAQACRDFDADDDAAVAILHGLGGTFCAGADLGAIAAGDPERINRFAPDGDAPMGVSRMRLGKPVIAAIEGYAVAGGLELALWADLRVADENATLGVFCRRWGVPLIDGGTVRLPRLIGESRAMDLILTGRPVDATEAHAIGLVNRVAPAGTALEVAIALAHDLAAFPQTCLREDRMSVLEQDGLTLDQALLNETRHGATSLVNGTAQGAGRFVSGAGRHGTFDSGTP</sequence>
<dbReference type="GO" id="GO:0004300">
    <property type="term" value="F:enoyl-CoA hydratase activity"/>
    <property type="evidence" value="ECO:0007669"/>
    <property type="project" value="UniProtKB-EC"/>
</dbReference>
<dbReference type="Pfam" id="PF00378">
    <property type="entry name" value="ECH_1"/>
    <property type="match status" value="1"/>
</dbReference>
<dbReference type="AlphaFoldDB" id="A0AAU4JY88"/>
<dbReference type="InterPro" id="IPR001753">
    <property type="entry name" value="Enoyl-CoA_hydra/iso"/>
</dbReference>
<accession>A0AAU4JY88</accession>
<reference evidence="7 8" key="1">
    <citation type="submission" date="2022-10" db="EMBL/GenBank/DDBJ databases">
        <title>The complete genomes of actinobacterial strains from the NBC collection.</title>
        <authorList>
            <person name="Joergensen T.S."/>
            <person name="Alvarez Arevalo M."/>
            <person name="Sterndorff E.B."/>
            <person name="Faurdal D."/>
            <person name="Vuksanovic O."/>
            <person name="Mourched A.-S."/>
            <person name="Charusanti P."/>
            <person name="Shaw S."/>
            <person name="Blin K."/>
            <person name="Weber T."/>
        </authorList>
    </citation>
    <scope>NUCLEOTIDE SEQUENCE [LARGE SCALE GENOMIC DNA]</scope>
    <source>
        <strain evidence="7 8">NBC_00319</strain>
    </source>
</reference>
<dbReference type="Gene3D" id="3.90.226.10">
    <property type="entry name" value="2-enoyl-CoA Hydratase, Chain A, domain 1"/>
    <property type="match status" value="1"/>
</dbReference>
<keyword evidence="8" id="KW-1185">Reference proteome</keyword>
<keyword evidence="3" id="KW-0443">Lipid metabolism</keyword>
<dbReference type="RefSeq" id="WP_328856312.1">
    <property type="nucleotide sequence ID" value="NZ_CP108021.1"/>
</dbReference>
<dbReference type="PANTHER" id="PTHR43802">
    <property type="entry name" value="ENOYL-COA HYDRATASE"/>
    <property type="match status" value="1"/>
</dbReference>
<evidence type="ECO:0000313" key="7">
    <source>
        <dbReference type="EMBL" id="WUM18720.1"/>
    </source>
</evidence>
<dbReference type="Gene3D" id="1.10.287.2460">
    <property type="match status" value="1"/>
</dbReference>
<dbReference type="PANTHER" id="PTHR43802:SF1">
    <property type="entry name" value="IP11341P-RELATED"/>
    <property type="match status" value="1"/>
</dbReference>
<evidence type="ECO:0000256" key="3">
    <source>
        <dbReference type="ARBA" id="ARBA00022832"/>
    </source>
</evidence>
<comment type="similarity">
    <text evidence="2 6">Belongs to the enoyl-CoA hydratase/isomerase family.</text>
</comment>
<dbReference type="SUPFAM" id="SSF52096">
    <property type="entry name" value="ClpP/crotonase"/>
    <property type="match status" value="1"/>
</dbReference>
<dbReference type="NCBIfam" id="NF006108">
    <property type="entry name" value="PRK08259.1"/>
    <property type="match status" value="1"/>
</dbReference>
<name>A0AAU4JY88_9NOCA</name>
<comment type="catalytic activity">
    <reaction evidence="5">
        <text>a 4-saturated-(3S)-3-hydroxyacyl-CoA = a (3E)-enoyl-CoA + H2O</text>
        <dbReference type="Rhea" id="RHEA:20724"/>
        <dbReference type="ChEBI" id="CHEBI:15377"/>
        <dbReference type="ChEBI" id="CHEBI:58521"/>
        <dbReference type="ChEBI" id="CHEBI:137480"/>
        <dbReference type="EC" id="4.2.1.17"/>
    </reaction>
</comment>
<evidence type="ECO:0000256" key="1">
    <source>
        <dbReference type="ARBA" id="ARBA00002994"/>
    </source>
</evidence>
<evidence type="ECO:0000256" key="6">
    <source>
        <dbReference type="RuleBase" id="RU003707"/>
    </source>
</evidence>
<keyword evidence="3" id="KW-0276">Fatty acid metabolism</keyword>
<gene>
    <name evidence="7" type="ORF">OG579_13340</name>
</gene>
<comment type="function">
    <text evidence="1">Could possibly oxidize fatty acids using specific components.</text>
</comment>
<dbReference type="PROSITE" id="PS00166">
    <property type="entry name" value="ENOYL_COA_HYDRATASE"/>
    <property type="match status" value="1"/>
</dbReference>
<proteinExistence type="inferred from homology"/>
<dbReference type="CDD" id="cd06558">
    <property type="entry name" value="crotonase-like"/>
    <property type="match status" value="1"/>
</dbReference>
<dbReference type="EMBL" id="CP108021">
    <property type="protein sequence ID" value="WUM18720.1"/>
    <property type="molecule type" value="Genomic_DNA"/>
</dbReference>
<evidence type="ECO:0000256" key="5">
    <source>
        <dbReference type="ARBA" id="ARBA00023717"/>
    </source>
</evidence>
<dbReference type="Proteomes" id="UP001432128">
    <property type="component" value="Chromosome"/>
</dbReference>
<dbReference type="KEGG" id="whr:OG579_13340"/>
<dbReference type="GO" id="GO:0006631">
    <property type="term" value="P:fatty acid metabolic process"/>
    <property type="evidence" value="ECO:0007669"/>
    <property type="project" value="UniProtKB-KW"/>
</dbReference>
<evidence type="ECO:0000256" key="2">
    <source>
        <dbReference type="ARBA" id="ARBA00005254"/>
    </source>
</evidence>